<feature type="region of interest" description="Disordered" evidence="1">
    <location>
        <begin position="64"/>
        <end position="89"/>
    </location>
</feature>
<dbReference type="RefSeq" id="XP_040626831.1">
    <property type="nucleotide sequence ID" value="XM_040773254.1"/>
</dbReference>
<dbReference type="HOGENOM" id="CLU_533799_0_0_1"/>
<feature type="non-terminal residue" evidence="2">
    <location>
        <position position="511"/>
    </location>
</feature>
<keyword evidence="3" id="KW-1185">Reference proteome</keyword>
<evidence type="ECO:0000313" key="2">
    <source>
        <dbReference type="EMBL" id="EJT99933.1"/>
    </source>
</evidence>
<evidence type="ECO:0000256" key="1">
    <source>
        <dbReference type="SAM" id="MobiDB-lite"/>
    </source>
</evidence>
<dbReference type="GeneID" id="63688316"/>
<feature type="compositionally biased region" description="Basic and acidic residues" evidence="1">
    <location>
        <begin position="454"/>
        <end position="468"/>
    </location>
</feature>
<gene>
    <name evidence="2" type="ORF">DACRYDRAFT_23473</name>
</gene>
<protein>
    <submittedName>
        <fullName evidence="2">Uncharacterized protein</fullName>
    </submittedName>
</protein>
<reference evidence="2 3" key="1">
    <citation type="journal article" date="2012" name="Science">
        <title>The Paleozoic origin of enzymatic lignin decomposition reconstructed from 31 fungal genomes.</title>
        <authorList>
            <person name="Floudas D."/>
            <person name="Binder M."/>
            <person name="Riley R."/>
            <person name="Barry K."/>
            <person name="Blanchette R.A."/>
            <person name="Henrissat B."/>
            <person name="Martinez A.T."/>
            <person name="Otillar R."/>
            <person name="Spatafora J.W."/>
            <person name="Yadav J.S."/>
            <person name="Aerts A."/>
            <person name="Benoit I."/>
            <person name="Boyd A."/>
            <person name="Carlson A."/>
            <person name="Copeland A."/>
            <person name="Coutinho P.M."/>
            <person name="de Vries R.P."/>
            <person name="Ferreira P."/>
            <person name="Findley K."/>
            <person name="Foster B."/>
            <person name="Gaskell J."/>
            <person name="Glotzer D."/>
            <person name="Gorecki P."/>
            <person name="Heitman J."/>
            <person name="Hesse C."/>
            <person name="Hori C."/>
            <person name="Igarashi K."/>
            <person name="Jurgens J.A."/>
            <person name="Kallen N."/>
            <person name="Kersten P."/>
            <person name="Kohler A."/>
            <person name="Kuees U."/>
            <person name="Kumar T.K.A."/>
            <person name="Kuo A."/>
            <person name="LaButti K."/>
            <person name="Larrondo L.F."/>
            <person name="Lindquist E."/>
            <person name="Ling A."/>
            <person name="Lombard V."/>
            <person name="Lucas S."/>
            <person name="Lundell T."/>
            <person name="Martin R."/>
            <person name="McLaughlin D.J."/>
            <person name="Morgenstern I."/>
            <person name="Morin E."/>
            <person name="Murat C."/>
            <person name="Nagy L.G."/>
            <person name="Nolan M."/>
            <person name="Ohm R.A."/>
            <person name="Patyshakuliyeva A."/>
            <person name="Rokas A."/>
            <person name="Ruiz-Duenas F.J."/>
            <person name="Sabat G."/>
            <person name="Salamov A."/>
            <person name="Samejima M."/>
            <person name="Schmutz J."/>
            <person name="Slot J.C."/>
            <person name="St John F."/>
            <person name="Stenlid J."/>
            <person name="Sun H."/>
            <person name="Sun S."/>
            <person name="Syed K."/>
            <person name="Tsang A."/>
            <person name="Wiebenga A."/>
            <person name="Young D."/>
            <person name="Pisabarro A."/>
            <person name="Eastwood D.C."/>
            <person name="Martin F."/>
            <person name="Cullen D."/>
            <person name="Grigoriev I.V."/>
            <person name="Hibbett D.S."/>
        </authorList>
    </citation>
    <scope>NUCLEOTIDE SEQUENCE [LARGE SCALE GENOMIC DNA]</scope>
    <source>
        <strain evidence="2 3">DJM-731 SS1</strain>
    </source>
</reference>
<feature type="compositionally biased region" description="Low complexity" evidence="1">
    <location>
        <begin position="76"/>
        <end position="87"/>
    </location>
</feature>
<dbReference type="AlphaFoldDB" id="M5FUL0"/>
<proteinExistence type="predicted"/>
<accession>M5FUL0</accession>
<feature type="region of interest" description="Disordered" evidence="1">
    <location>
        <begin position="443"/>
        <end position="511"/>
    </location>
</feature>
<dbReference type="EMBL" id="JH795868">
    <property type="protein sequence ID" value="EJT99933.1"/>
    <property type="molecule type" value="Genomic_DNA"/>
</dbReference>
<organism evidence="2 3">
    <name type="scientific">Dacryopinax primogenitus (strain DJM 731)</name>
    <name type="common">Brown rot fungus</name>
    <dbReference type="NCBI Taxonomy" id="1858805"/>
    <lineage>
        <taxon>Eukaryota</taxon>
        <taxon>Fungi</taxon>
        <taxon>Dikarya</taxon>
        <taxon>Basidiomycota</taxon>
        <taxon>Agaricomycotina</taxon>
        <taxon>Dacrymycetes</taxon>
        <taxon>Dacrymycetales</taxon>
        <taxon>Dacrymycetaceae</taxon>
        <taxon>Dacryopinax</taxon>
    </lineage>
</organism>
<feature type="compositionally biased region" description="Polar residues" evidence="1">
    <location>
        <begin position="488"/>
        <end position="511"/>
    </location>
</feature>
<sequence length="511" mass="57391">MSRLHSTAASSLAQDITLFNLWCELVGVMTHIKLDYPVQAAVLVDPGGPLPPLLPSAESSVFPLRDIPEDNNATTPSLPGGPRRSSSVLPCPESLPTITVEKLWPLKGTVTKRYSELCQGHLPIQLKEESIPRRGKEYGPYPTALREQTRVLPDSSFSKDDPHYVLSRLPLLERIFGEILETPTSVAAESGMIDESMVRRPWDQLVHLVVMRATSTNKSCTQALHEVAIEACCPYKEDVNPSLVDTSGVDRGSVTSATPDAMLVYKASRPVDDRVDLAAYAKYRAELSFCHHTHVQDLALRIILLAFEWKLRAPEVNARQAVISIATMQRHLEALGITGQISYALAGDVARLWVLGGTQDAHGIIHIFICDVLDMRLAEHYWKHNFFLVNMESWGRTELEKMLAPNLSKDGHGTGEQGVFRLPQKKWRFDEWHSRRIWTHSAIQPLPKKRKRHHEGDRDGESNDDHQRPSAWGRKLRARSMPFRTVRANGNPQHRQAINATDGFSSRSDEM</sequence>
<dbReference type="Proteomes" id="UP000030653">
    <property type="component" value="Unassembled WGS sequence"/>
</dbReference>
<evidence type="ECO:0000313" key="3">
    <source>
        <dbReference type="Proteomes" id="UP000030653"/>
    </source>
</evidence>
<name>M5FUL0_DACPD</name>